<protein>
    <submittedName>
        <fullName evidence="1">Uncharacterized protein</fullName>
    </submittedName>
</protein>
<accession>A0AAV4PCJ2</accession>
<dbReference type="AlphaFoldDB" id="A0AAV4PCJ2"/>
<reference evidence="1 2" key="1">
    <citation type="submission" date="2021-06" db="EMBL/GenBank/DDBJ databases">
        <title>Caerostris extrusa draft genome.</title>
        <authorList>
            <person name="Kono N."/>
            <person name="Arakawa K."/>
        </authorList>
    </citation>
    <scope>NUCLEOTIDE SEQUENCE [LARGE SCALE GENOMIC DNA]</scope>
</reference>
<comment type="caution">
    <text evidence="1">The sequence shown here is derived from an EMBL/GenBank/DDBJ whole genome shotgun (WGS) entry which is preliminary data.</text>
</comment>
<dbReference type="EMBL" id="BPLR01004167">
    <property type="protein sequence ID" value="GIX92847.1"/>
    <property type="molecule type" value="Genomic_DNA"/>
</dbReference>
<gene>
    <name evidence="1" type="ORF">CEXT_492661</name>
</gene>
<dbReference type="Proteomes" id="UP001054945">
    <property type="component" value="Unassembled WGS sequence"/>
</dbReference>
<keyword evidence="2" id="KW-1185">Reference proteome</keyword>
<evidence type="ECO:0000313" key="2">
    <source>
        <dbReference type="Proteomes" id="UP001054945"/>
    </source>
</evidence>
<proteinExistence type="predicted"/>
<organism evidence="1 2">
    <name type="scientific">Caerostris extrusa</name>
    <name type="common">Bark spider</name>
    <name type="synonym">Caerostris bankana</name>
    <dbReference type="NCBI Taxonomy" id="172846"/>
    <lineage>
        <taxon>Eukaryota</taxon>
        <taxon>Metazoa</taxon>
        <taxon>Ecdysozoa</taxon>
        <taxon>Arthropoda</taxon>
        <taxon>Chelicerata</taxon>
        <taxon>Arachnida</taxon>
        <taxon>Araneae</taxon>
        <taxon>Araneomorphae</taxon>
        <taxon>Entelegynae</taxon>
        <taxon>Araneoidea</taxon>
        <taxon>Araneidae</taxon>
        <taxon>Caerostris</taxon>
    </lineage>
</organism>
<name>A0AAV4PCJ2_CAEEX</name>
<evidence type="ECO:0000313" key="1">
    <source>
        <dbReference type="EMBL" id="GIX92847.1"/>
    </source>
</evidence>
<sequence>MITVAGQVICVTCPRAIQVSACPKLQRFRSSYTHKEQQTKFHFSEDGNQLKSVILREFFQKVIPSKRASIIQFSMMSARLIVLDQYRCR</sequence>